<reference evidence="6 7" key="1">
    <citation type="submission" date="2024-10" db="EMBL/GenBank/DDBJ databases">
        <authorList>
            <person name="Ratan Roy A."/>
            <person name="Morales Sandoval P.H."/>
            <person name="De Los Santos Villalobos S."/>
            <person name="Chakraborty S."/>
            <person name="Mukherjee J."/>
        </authorList>
    </citation>
    <scope>NUCLEOTIDE SEQUENCE [LARGE SCALE GENOMIC DNA]</scope>
    <source>
        <strain evidence="6 7">S1</strain>
    </source>
</reference>
<dbReference type="PANTHER" id="PTHR43214">
    <property type="entry name" value="TWO-COMPONENT RESPONSE REGULATOR"/>
    <property type="match status" value="1"/>
</dbReference>
<proteinExistence type="predicted"/>
<dbReference type="Proteomes" id="UP001600165">
    <property type="component" value="Unassembled WGS sequence"/>
</dbReference>
<organism evidence="6 7">
    <name type="scientific">Almyronema epifaneia S1</name>
    <dbReference type="NCBI Taxonomy" id="2991925"/>
    <lineage>
        <taxon>Bacteria</taxon>
        <taxon>Bacillati</taxon>
        <taxon>Cyanobacteriota</taxon>
        <taxon>Cyanophyceae</taxon>
        <taxon>Nodosilineales</taxon>
        <taxon>Nodosilineaceae</taxon>
        <taxon>Almyronema</taxon>
        <taxon>Almyronema epifaneia</taxon>
    </lineage>
</organism>
<dbReference type="PROSITE" id="PS50043">
    <property type="entry name" value="HTH_LUXR_2"/>
    <property type="match status" value="1"/>
</dbReference>
<dbReference type="PROSITE" id="PS50110">
    <property type="entry name" value="RESPONSE_REGULATORY"/>
    <property type="match status" value="1"/>
</dbReference>
<evidence type="ECO:0000256" key="1">
    <source>
        <dbReference type="ARBA" id="ARBA00022553"/>
    </source>
</evidence>
<dbReference type="InterPro" id="IPR016032">
    <property type="entry name" value="Sig_transdc_resp-reg_C-effctor"/>
</dbReference>
<evidence type="ECO:0000256" key="3">
    <source>
        <dbReference type="PROSITE-ProRule" id="PRU00169"/>
    </source>
</evidence>
<accession>A0ABW6IEW4</accession>
<dbReference type="EMBL" id="JBHZOL010000055">
    <property type="protein sequence ID" value="MFE4106165.1"/>
    <property type="molecule type" value="Genomic_DNA"/>
</dbReference>
<keyword evidence="2" id="KW-0238">DNA-binding</keyword>
<evidence type="ECO:0000313" key="7">
    <source>
        <dbReference type="Proteomes" id="UP001600165"/>
    </source>
</evidence>
<name>A0ABW6IEW4_9CYAN</name>
<feature type="domain" description="Response regulatory" evidence="5">
    <location>
        <begin position="16"/>
        <end position="137"/>
    </location>
</feature>
<dbReference type="InterPro" id="IPR001789">
    <property type="entry name" value="Sig_transdc_resp-reg_receiver"/>
</dbReference>
<dbReference type="Gene3D" id="1.10.10.10">
    <property type="entry name" value="Winged helix-like DNA-binding domain superfamily/Winged helix DNA-binding domain"/>
    <property type="match status" value="1"/>
</dbReference>
<dbReference type="InterPro" id="IPR000792">
    <property type="entry name" value="Tscrpt_reg_LuxR_C"/>
</dbReference>
<comment type="caution">
    <text evidence="6">The sequence shown here is derived from an EMBL/GenBank/DDBJ whole genome shotgun (WGS) entry which is preliminary data.</text>
</comment>
<dbReference type="SUPFAM" id="SSF52172">
    <property type="entry name" value="CheY-like"/>
    <property type="match status" value="1"/>
</dbReference>
<dbReference type="SUPFAM" id="SSF46894">
    <property type="entry name" value="C-terminal effector domain of the bipartite response regulators"/>
    <property type="match status" value="1"/>
</dbReference>
<protein>
    <submittedName>
        <fullName evidence="6">Response regulator</fullName>
    </submittedName>
</protein>
<dbReference type="InterPro" id="IPR039420">
    <property type="entry name" value="WalR-like"/>
</dbReference>
<evidence type="ECO:0000259" key="5">
    <source>
        <dbReference type="PROSITE" id="PS50110"/>
    </source>
</evidence>
<dbReference type="Pfam" id="PF00196">
    <property type="entry name" value="GerE"/>
    <property type="match status" value="1"/>
</dbReference>
<dbReference type="InterPro" id="IPR036388">
    <property type="entry name" value="WH-like_DNA-bd_sf"/>
</dbReference>
<dbReference type="SMART" id="SM00421">
    <property type="entry name" value="HTH_LUXR"/>
    <property type="match status" value="1"/>
</dbReference>
<dbReference type="InterPro" id="IPR011006">
    <property type="entry name" value="CheY-like_superfamily"/>
</dbReference>
<evidence type="ECO:0000259" key="4">
    <source>
        <dbReference type="PROSITE" id="PS50043"/>
    </source>
</evidence>
<sequence length="233" mass="26047">MMSVECLPKPATQKISVLLVDDNHQFRHGLETLLGFYHTTGSLSCCVVGHAASVEQGLQLVQEQQPQLVLLDMELTQNDGVTFLVQQRQLRQPSRVLVLSAHQEDEWVFRAMQAGACGYVFKDRLAHQLSQAIATVMQDQIYLSAEVATRFFRLFHFYSGRTMLAKATVHLTEREQEVLHWLVQGASNDAIAKRLHITVATVKAHLTGIFEKLEVSSRTQAIVKALKLGLVAA</sequence>
<dbReference type="SMART" id="SM00448">
    <property type="entry name" value="REC"/>
    <property type="match status" value="1"/>
</dbReference>
<dbReference type="Gene3D" id="3.40.50.2300">
    <property type="match status" value="1"/>
</dbReference>
<evidence type="ECO:0000313" key="6">
    <source>
        <dbReference type="EMBL" id="MFE4106165.1"/>
    </source>
</evidence>
<dbReference type="CDD" id="cd06170">
    <property type="entry name" value="LuxR_C_like"/>
    <property type="match status" value="1"/>
</dbReference>
<keyword evidence="7" id="KW-1185">Reference proteome</keyword>
<feature type="domain" description="HTH luxR-type" evidence="4">
    <location>
        <begin position="164"/>
        <end position="229"/>
    </location>
</feature>
<dbReference type="RefSeq" id="WP_377963655.1">
    <property type="nucleotide sequence ID" value="NZ_JBHZOL010000055.1"/>
</dbReference>
<dbReference type="PRINTS" id="PR00038">
    <property type="entry name" value="HTHLUXR"/>
</dbReference>
<gene>
    <name evidence="6" type="ORF">ACFVKH_07755</name>
</gene>
<evidence type="ECO:0000256" key="2">
    <source>
        <dbReference type="ARBA" id="ARBA00023125"/>
    </source>
</evidence>
<keyword evidence="1 3" id="KW-0597">Phosphoprotein</keyword>
<dbReference type="InterPro" id="IPR058245">
    <property type="entry name" value="NreC/VraR/RcsB-like_REC"/>
</dbReference>
<feature type="modified residue" description="4-aspartylphosphate" evidence="3">
    <location>
        <position position="72"/>
    </location>
</feature>
<dbReference type="CDD" id="cd17535">
    <property type="entry name" value="REC_NarL-like"/>
    <property type="match status" value="1"/>
</dbReference>
<dbReference type="Pfam" id="PF00072">
    <property type="entry name" value="Response_reg"/>
    <property type="match status" value="1"/>
</dbReference>